<dbReference type="Pfam" id="PF12796">
    <property type="entry name" value="Ank_2"/>
    <property type="match status" value="2"/>
</dbReference>
<dbReference type="GeneID" id="14445824"/>
<dbReference type="Gene3D" id="1.25.40.20">
    <property type="entry name" value="Ankyrin repeat-containing domain"/>
    <property type="match status" value="2"/>
</dbReference>
<evidence type="ECO:0000256" key="2">
    <source>
        <dbReference type="ARBA" id="ARBA00023043"/>
    </source>
</evidence>
<dbReference type="SUPFAM" id="SSF48403">
    <property type="entry name" value="Ankyrin repeat"/>
    <property type="match status" value="1"/>
</dbReference>
<keyword evidence="4" id="KW-1185">Reference proteome</keyword>
<organism evidence="3 4">
    <name type="scientific">Acanthamoeba polyphaga moumouvirus</name>
    <dbReference type="NCBI Taxonomy" id="1269028"/>
    <lineage>
        <taxon>Viruses</taxon>
        <taxon>Varidnaviria</taxon>
        <taxon>Bamfordvirae</taxon>
        <taxon>Nucleocytoviricota</taxon>
        <taxon>Megaviricetes</taxon>
        <taxon>Imitervirales</taxon>
        <taxon>Mimiviridae</taxon>
        <taxon>Megamimivirinae</taxon>
        <taxon>Moumouvirus</taxon>
    </lineage>
</organism>
<dbReference type="InterPro" id="IPR036770">
    <property type="entry name" value="Ankyrin_rpt-contain_sf"/>
</dbReference>
<dbReference type="KEGG" id="vg:14445824"/>
<dbReference type="PANTHER" id="PTHR24188">
    <property type="entry name" value="ANKYRIN REPEAT PROTEIN"/>
    <property type="match status" value="1"/>
</dbReference>
<keyword evidence="1" id="KW-0677">Repeat</keyword>
<dbReference type="Proteomes" id="UP000201640">
    <property type="component" value="Segment"/>
</dbReference>
<sequence length="681" mass="80701">MYYLFVDNWIVERLYRIYIQREYIDDIHSFNDLINNKIVIEFDYSWEKIIEEKLLYKYWTKFKNYVCEIKPLSKLIPDKMNPGIYTTDNFIIKNYFLVEDLLLHKRLIENGFTENIDQLFYWCAINDSGDLSLTKYLLNFVFSGEINIDKCIYTDDSKKHNILIMACKNGNNSFAQYLIECGYFNFDIEKTIDFCLHHSNYKMAKYLLEYKKDCHFGDNFNIKIYLPYMCLFSNLEIVKYFASYSIFRGENIDDDILDECLKNAAVSRLDIVKYLVEIGANINNSDLYTEAIINGHINIVKYLVECGVDYQIIADKIIQTLINYGHVKILEYFMDLDLDIKNENNFLLNSAIKNGYLDLIKYLYKIGFTYDTNCVDSLISICGTYRLDCIKFIFENTDAELFDKDTIDKCYIEAAQKRRPSIMEYLFEKGYYPPIDYNLLYNLILKKHFKCVELLLKSDYDLTLNDYHAIKIAYKMGSNNIIGLFEKYISTYDINLTTTLISVINRSNYHVIPEIISKFYIDEIDPIYLSICNLYCDKRSQFMQDLEIPTVQNNLLILEAVICYGDIQLLKYLLHLNNNPEYNHWALIFSVKNLNMMKYLIENNSMEYVDVLERSTEIIIYSLLLNKKKCLKYLSFFGLIYEENLSKYLKANDSLKIIDYFHSKNAFIKNDGINITLEWND</sequence>
<dbReference type="InterPro" id="IPR002110">
    <property type="entry name" value="Ankyrin_rpt"/>
</dbReference>
<name>L7RD36_9VIRU</name>
<reference evidence="3 4" key="1">
    <citation type="journal article" date="2012" name="Genome Biol. Evol.">
        <title>Related Giant Viruses in Distant Locations and Different Habitats: Acanthamoeba polyphaga moumouvirus Represents a Third Lineage of the Mimiviridae That Is Close to the Megavirus Lineage.</title>
        <authorList>
            <person name="Yoosuf N."/>
            <person name="Yutin N."/>
            <person name="Colson P."/>
            <person name="Shabalina S.A."/>
            <person name="Pagnier I."/>
            <person name="Robert C."/>
            <person name="Azza S."/>
            <person name="Klose T."/>
            <person name="Wong J."/>
            <person name="Rossmann M.G."/>
            <person name="La Scola B."/>
            <person name="Raoult D."/>
            <person name="Koonin E.V."/>
        </authorList>
    </citation>
    <scope>NUCLEOTIDE SEQUENCE [LARGE SCALE GENOMIC DNA]</scope>
    <source>
        <strain evidence="3 4">M10A</strain>
    </source>
</reference>
<keyword evidence="2" id="KW-0040">ANK repeat</keyword>
<proteinExistence type="predicted"/>
<dbReference type="SMART" id="SM00248">
    <property type="entry name" value="ANK"/>
    <property type="match status" value="8"/>
</dbReference>
<accession>L7RD36</accession>
<gene>
    <name evidence="3" type="ORF">Moumou_00743</name>
</gene>
<dbReference type="EMBL" id="JX962719">
    <property type="protein sequence ID" value="AGC02262.1"/>
    <property type="molecule type" value="Genomic_DNA"/>
</dbReference>
<evidence type="ECO:0000313" key="3">
    <source>
        <dbReference type="EMBL" id="AGC02262.1"/>
    </source>
</evidence>
<dbReference type="RefSeq" id="YP_007354698.1">
    <property type="nucleotide sequence ID" value="NC_020104.1"/>
</dbReference>
<evidence type="ECO:0000313" key="4">
    <source>
        <dbReference type="Proteomes" id="UP000201640"/>
    </source>
</evidence>
<evidence type="ECO:0000256" key="1">
    <source>
        <dbReference type="ARBA" id="ARBA00022737"/>
    </source>
</evidence>
<protein>
    <submittedName>
        <fullName evidence="3">Ankyrin repeat protein</fullName>
    </submittedName>
</protein>
<dbReference type="OrthoDB" id="30767at10239"/>
<dbReference type="PANTHER" id="PTHR24188:SF29">
    <property type="entry name" value="GH09064P"/>
    <property type="match status" value="1"/>
</dbReference>